<accession>A0AAC9BL29</accession>
<dbReference type="GO" id="GO:0016747">
    <property type="term" value="F:acyltransferase activity, transferring groups other than amino-acyl groups"/>
    <property type="evidence" value="ECO:0007669"/>
    <property type="project" value="InterPro"/>
</dbReference>
<evidence type="ECO:0000313" key="2">
    <source>
        <dbReference type="EMBL" id="ANH74538.1"/>
    </source>
</evidence>
<dbReference type="InterPro" id="IPR000182">
    <property type="entry name" value="GNAT_dom"/>
</dbReference>
<dbReference type="PROSITE" id="PS51186">
    <property type="entry name" value="GNAT"/>
    <property type="match status" value="1"/>
</dbReference>
<evidence type="ECO:0000313" key="3">
    <source>
        <dbReference type="Proteomes" id="UP000077927"/>
    </source>
</evidence>
<dbReference type="Gene3D" id="3.40.630.30">
    <property type="match status" value="1"/>
</dbReference>
<dbReference type="KEGG" id="rin:ACS15_2539"/>
<dbReference type="AlphaFoldDB" id="A0AAC9BL29"/>
<name>A0AAC9BL29_9RALS</name>
<dbReference type="Proteomes" id="UP000077927">
    <property type="component" value="Chromosome 1"/>
</dbReference>
<dbReference type="InterPro" id="IPR016181">
    <property type="entry name" value="Acyl_CoA_acyltransferase"/>
</dbReference>
<sequence length="219" mass="24264">MDTAPQRNAVSSSALTFRRAVAGDAAALAPLVLASGSQEFDWLLGVPPPECEAFLRRTIATARGRFSWRRHLVATLDGQLVAALAIQDGSRNWLDDPYSAQDFLRHFGPRRTLGIIQRGLTLESEIPAPKRRQTLLAHCATHPDLRGRGIFRALFAYAMTQQLLPGAPGQMLVLDVLDTNRQAAALYRELGFEPMEARRRSPKLPAHLAATRMRYRAQA</sequence>
<dbReference type="EMBL" id="CP012605">
    <property type="protein sequence ID" value="ANH74538.1"/>
    <property type="molecule type" value="Genomic_DNA"/>
</dbReference>
<dbReference type="RefSeq" id="WP_031329564.1">
    <property type="nucleotide sequence ID" value="NZ_CP012605.1"/>
</dbReference>
<dbReference type="Pfam" id="PF13508">
    <property type="entry name" value="Acetyltransf_7"/>
    <property type="match status" value="1"/>
</dbReference>
<gene>
    <name evidence="2" type="ORF">ACS15_2539</name>
</gene>
<organism evidence="2 3">
    <name type="scientific">Ralstonia insidiosa</name>
    <dbReference type="NCBI Taxonomy" id="190721"/>
    <lineage>
        <taxon>Bacteria</taxon>
        <taxon>Pseudomonadati</taxon>
        <taxon>Pseudomonadota</taxon>
        <taxon>Betaproteobacteria</taxon>
        <taxon>Burkholderiales</taxon>
        <taxon>Burkholderiaceae</taxon>
        <taxon>Ralstonia</taxon>
    </lineage>
</organism>
<reference evidence="2 3" key="1">
    <citation type="submission" date="2015-09" db="EMBL/GenBank/DDBJ databases">
        <authorList>
            <person name="Xu Y."/>
            <person name="Nagy A."/>
            <person name="Liu N.T."/>
            <person name="Nou X."/>
        </authorList>
    </citation>
    <scope>NUCLEOTIDE SEQUENCE [LARGE SCALE GENOMIC DNA]</scope>
    <source>
        <strain evidence="2 3">FC1138</strain>
    </source>
</reference>
<evidence type="ECO:0000259" key="1">
    <source>
        <dbReference type="PROSITE" id="PS51186"/>
    </source>
</evidence>
<proteinExistence type="predicted"/>
<protein>
    <submittedName>
        <fullName evidence="2">FR47-like family protein</fullName>
    </submittedName>
</protein>
<dbReference type="SUPFAM" id="SSF55729">
    <property type="entry name" value="Acyl-CoA N-acyltransferases (Nat)"/>
    <property type="match status" value="1"/>
</dbReference>
<feature type="domain" description="N-acetyltransferase" evidence="1">
    <location>
        <begin position="15"/>
        <end position="218"/>
    </location>
</feature>